<gene>
    <name evidence="2" type="ORF">METZ01_LOCUS182043</name>
</gene>
<sequence>MKTLSYQTFKSQTLPQRESAVIQEDYIAETFSYQEPLTKQPKILIIIPAYNEGKNIGAVLNDIQKQSPGIPILVINDGSSDNTEKIALEHNAEVISLPYNSGYGVALQTGFLYAVKNNFSIVVQMDSDGQHDPANIKDLLEEIQKENRDVVIGSRFLSRASYKTSLARHAGMLLFGNIASLLCGQKVTDPTSGFQALKGRAIQFVASDHYPPDYPDADFIILMNRCGFKIKEIPVTMHASPDKESMHHGHKTIYYVFKMFLSIFVTLLRKSPKR</sequence>
<dbReference type="CDD" id="cd04179">
    <property type="entry name" value="DPM_DPG-synthase_like"/>
    <property type="match status" value="1"/>
</dbReference>
<protein>
    <recommendedName>
        <fullName evidence="1">Glycosyltransferase 2-like domain-containing protein</fullName>
    </recommendedName>
</protein>
<dbReference type="InterPro" id="IPR001173">
    <property type="entry name" value="Glyco_trans_2-like"/>
</dbReference>
<dbReference type="Gene3D" id="3.90.550.10">
    <property type="entry name" value="Spore Coat Polysaccharide Biosynthesis Protein SpsA, Chain A"/>
    <property type="match status" value="1"/>
</dbReference>
<reference evidence="2" key="1">
    <citation type="submission" date="2018-05" db="EMBL/GenBank/DDBJ databases">
        <authorList>
            <person name="Lanie J.A."/>
            <person name="Ng W.-L."/>
            <person name="Kazmierczak K.M."/>
            <person name="Andrzejewski T.M."/>
            <person name="Davidsen T.M."/>
            <person name="Wayne K.J."/>
            <person name="Tettelin H."/>
            <person name="Glass J.I."/>
            <person name="Rusch D."/>
            <person name="Podicherti R."/>
            <person name="Tsui H.-C.T."/>
            <person name="Winkler M.E."/>
        </authorList>
    </citation>
    <scope>NUCLEOTIDE SEQUENCE</scope>
</reference>
<dbReference type="GO" id="GO:0006487">
    <property type="term" value="P:protein N-linked glycosylation"/>
    <property type="evidence" value="ECO:0007669"/>
    <property type="project" value="TreeGrafter"/>
</dbReference>
<dbReference type="PANTHER" id="PTHR10859">
    <property type="entry name" value="GLYCOSYL TRANSFERASE"/>
    <property type="match status" value="1"/>
</dbReference>
<accession>A0A382CTI2</accession>
<dbReference type="EMBL" id="UINC01035959">
    <property type="protein sequence ID" value="SVB29189.1"/>
    <property type="molecule type" value="Genomic_DNA"/>
</dbReference>
<name>A0A382CTI2_9ZZZZ</name>
<evidence type="ECO:0000259" key="1">
    <source>
        <dbReference type="Pfam" id="PF00535"/>
    </source>
</evidence>
<dbReference type="Pfam" id="PF00535">
    <property type="entry name" value="Glycos_transf_2"/>
    <property type="match status" value="1"/>
</dbReference>
<evidence type="ECO:0000313" key="2">
    <source>
        <dbReference type="EMBL" id="SVB29189.1"/>
    </source>
</evidence>
<proteinExistence type="predicted"/>
<organism evidence="2">
    <name type="scientific">marine metagenome</name>
    <dbReference type="NCBI Taxonomy" id="408172"/>
    <lineage>
        <taxon>unclassified sequences</taxon>
        <taxon>metagenomes</taxon>
        <taxon>ecological metagenomes</taxon>
    </lineage>
</organism>
<dbReference type="InterPro" id="IPR029044">
    <property type="entry name" value="Nucleotide-diphossugar_trans"/>
</dbReference>
<dbReference type="AlphaFoldDB" id="A0A382CTI2"/>
<dbReference type="SUPFAM" id="SSF53448">
    <property type="entry name" value="Nucleotide-diphospho-sugar transferases"/>
    <property type="match status" value="1"/>
</dbReference>
<feature type="domain" description="Glycosyltransferase 2-like" evidence="1">
    <location>
        <begin position="45"/>
        <end position="165"/>
    </location>
</feature>
<dbReference type="PANTHER" id="PTHR10859:SF91">
    <property type="entry name" value="DOLICHYL-PHOSPHATE BETA-GLUCOSYLTRANSFERASE"/>
    <property type="match status" value="1"/>
</dbReference>